<evidence type="ECO:0000313" key="2">
    <source>
        <dbReference type="EMBL" id="KAK3248773.1"/>
    </source>
</evidence>
<gene>
    <name evidence="2" type="ORF">CYMTET_41774</name>
</gene>
<dbReference type="AlphaFoldDB" id="A0AAE0C5D9"/>
<feature type="region of interest" description="Disordered" evidence="1">
    <location>
        <begin position="74"/>
        <end position="94"/>
    </location>
</feature>
<protein>
    <submittedName>
        <fullName evidence="2">Uncharacterized protein</fullName>
    </submittedName>
</protein>
<organism evidence="2 3">
    <name type="scientific">Cymbomonas tetramitiformis</name>
    <dbReference type="NCBI Taxonomy" id="36881"/>
    <lineage>
        <taxon>Eukaryota</taxon>
        <taxon>Viridiplantae</taxon>
        <taxon>Chlorophyta</taxon>
        <taxon>Pyramimonadophyceae</taxon>
        <taxon>Pyramimonadales</taxon>
        <taxon>Pyramimonadaceae</taxon>
        <taxon>Cymbomonas</taxon>
    </lineage>
</organism>
<keyword evidence="3" id="KW-1185">Reference proteome</keyword>
<dbReference type="EMBL" id="LGRX02027794">
    <property type="protein sequence ID" value="KAK3248773.1"/>
    <property type="molecule type" value="Genomic_DNA"/>
</dbReference>
<comment type="caution">
    <text evidence="2">The sequence shown here is derived from an EMBL/GenBank/DDBJ whole genome shotgun (WGS) entry which is preliminary data.</text>
</comment>
<accession>A0AAE0C5D9</accession>
<reference evidence="2 3" key="1">
    <citation type="journal article" date="2015" name="Genome Biol. Evol.">
        <title>Comparative Genomics of a Bacterivorous Green Alga Reveals Evolutionary Causalities and Consequences of Phago-Mixotrophic Mode of Nutrition.</title>
        <authorList>
            <person name="Burns J.A."/>
            <person name="Paasch A."/>
            <person name="Narechania A."/>
            <person name="Kim E."/>
        </authorList>
    </citation>
    <scope>NUCLEOTIDE SEQUENCE [LARGE SCALE GENOMIC DNA]</scope>
    <source>
        <strain evidence="2 3">PLY_AMNH</strain>
    </source>
</reference>
<name>A0AAE0C5D9_9CHLO</name>
<evidence type="ECO:0000256" key="1">
    <source>
        <dbReference type="SAM" id="MobiDB-lite"/>
    </source>
</evidence>
<proteinExistence type="predicted"/>
<sequence>MAHPIKLYADEKYMDTDAQHHELDETPKVIRNFIEKGNWVTTQFLEHCIRRMRDEAAALEKKVFEAINTVQETVFSSPQAEDNPTKPGLAELHTSSNRCGRNYYTKRSNMHTCTHRSKS</sequence>
<dbReference type="Proteomes" id="UP001190700">
    <property type="component" value="Unassembled WGS sequence"/>
</dbReference>
<evidence type="ECO:0000313" key="3">
    <source>
        <dbReference type="Proteomes" id="UP001190700"/>
    </source>
</evidence>